<dbReference type="PANTHER" id="PTHR47974">
    <property type="entry name" value="OS07G0415500 PROTEIN"/>
    <property type="match status" value="1"/>
</dbReference>
<dbReference type="OrthoDB" id="643280at2759"/>
<protein>
    <recommendedName>
        <fullName evidence="2">non-specific serine/threonine protein kinase</fullName>
        <ecNumber evidence="2">2.7.11.1</ecNumber>
    </recommendedName>
</protein>
<evidence type="ECO:0000256" key="10">
    <source>
        <dbReference type="ARBA" id="ARBA00022741"/>
    </source>
</evidence>
<dbReference type="GO" id="GO:0005886">
    <property type="term" value="C:plasma membrane"/>
    <property type="evidence" value="ECO:0007669"/>
    <property type="project" value="UniProtKB-SubCell"/>
</dbReference>
<dbReference type="EMBL" id="JACGCM010001899">
    <property type="protein sequence ID" value="KAF6147519.1"/>
    <property type="molecule type" value="Genomic_DNA"/>
</dbReference>
<dbReference type="InterPro" id="IPR005135">
    <property type="entry name" value="Endo/exonuclease/phosphatase"/>
</dbReference>
<dbReference type="SMART" id="SM00220">
    <property type="entry name" value="S_TKc"/>
    <property type="match status" value="1"/>
</dbReference>
<gene>
    <name evidence="25" type="ORF">GIB67_014658</name>
</gene>
<keyword evidence="3" id="KW-1003">Cell membrane</keyword>
<dbReference type="Gene3D" id="3.30.200.20">
    <property type="entry name" value="Phosphorylase Kinase, domain 1"/>
    <property type="match status" value="1"/>
</dbReference>
<evidence type="ECO:0000256" key="9">
    <source>
        <dbReference type="ARBA" id="ARBA00022734"/>
    </source>
</evidence>
<evidence type="ECO:0000256" key="8">
    <source>
        <dbReference type="ARBA" id="ARBA00022729"/>
    </source>
</evidence>
<keyword evidence="9" id="KW-0430">Lectin</keyword>
<dbReference type="AlphaFoldDB" id="A0A7J7LY37"/>
<keyword evidence="13 21" id="KW-1133">Transmembrane helix</keyword>
<dbReference type="Pfam" id="PF03372">
    <property type="entry name" value="Exo_endo_phos"/>
    <property type="match status" value="1"/>
</dbReference>
<dbReference type="Pfam" id="PF07714">
    <property type="entry name" value="PK_Tyr_Ser-Thr"/>
    <property type="match status" value="1"/>
</dbReference>
<dbReference type="PROSITE" id="PS00108">
    <property type="entry name" value="PROTEIN_KINASE_ST"/>
    <property type="match status" value="1"/>
</dbReference>
<dbReference type="SUPFAM" id="SSF56219">
    <property type="entry name" value="DNase I-like"/>
    <property type="match status" value="1"/>
</dbReference>
<evidence type="ECO:0000256" key="18">
    <source>
        <dbReference type="ARBA" id="ARBA00047899"/>
    </source>
</evidence>
<evidence type="ECO:0000256" key="2">
    <source>
        <dbReference type="ARBA" id="ARBA00012513"/>
    </source>
</evidence>
<dbReference type="InterPro" id="IPR017441">
    <property type="entry name" value="Protein_kinase_ATP_BS"/>
</dbReference>
<feature type="domain" description="Bulb-type lectin" evidence="23">
    <location>
        <begin position="33"/>
        <end position="160"/>
    </location>
</feature>
<dbReference type="CDD" id="cd00028">
    <property type="entry name" value="B_lectin"/>
    <property type="match status" value="1"/>
</dbReference>
<keyword evidence="10 20" id="KW-0547">Nucleotide-binding</keyword>
<dbReference type="Gene3D" id="2.90.10.10">
    <property type="entry name" value="Bulb-type lectin domain"/>
    <property type="match status" value="1"/>
</dbReference>
<dbReference type="InterPro" id="IPR036691">
    <property type="entry name" value="Endo/exonu/phosph_ase_sf"/>
</dbReference>
<keyword evidence="11" id="KW-0418">Kinase</keyword>
<comment type="catalytic activity">
    <reaction evidence="19">
        <text>L-seryl-[protein] + ATP = O-phospho-L-seryl-[protein] + ADP + H(+)</text>
        <dbReference type="Rhea" id="RHEA:17989"/>
        <dbReference type="Rhea" id="RHEA-COMP:9863"/>
        <dbReference type="Rhea" id="RHEA-COMP:11604"/>
        <dbReference type="ChEBI" id="CHEBI:15378"/>
        <dbReference type="ChEBI" id="CHEBI:29999"/>
        <dbReference type="ChEBI" id="CHEBI:30616"/>
        <dbReference type="ChEBI" id="CHEBI:83421"/>
        <dbReference type="ChEBI" id="CHEBI:456216"/>
        <dbReference type="EC" id="2.7.11.1"/>
    </reaction>
</comment>
<dbReference type="Proteomes" id="UP000541444">
    <property type="component" value="Unassembled WGS sequence"/>
</dbReference>
<dbReference type="SMART" id="SM00473">
    <property type="entry name" value="PAN_AP"/>
    <property type="match status" value="1"/>
</dbReference>
<evidence type="ECO:0000256" key="17">
    <source>
        <dbReference type="ARBA" id="ARBA00023180"/>
    </source>
</evidence>
<dbReference type="GO" id="GO:0004674">
    <property type="term" value="F:protein serine/threonine kinase activity"/>
    <property type="evidence" value="ECO:0007669"/>
    <property type="project" value="UniProtKB-KW"/>
</dbReference>
<dbReference type="FunFam" id="2.90.10.10:FF:000002">
    <property type="entry name" value="Serine/threonine-protein kinase"/>
    <property type="match status" value="1"/>
</dbReference>
<evidence type="ECO:0000256" key="7">
    <source>
        <dbReference type="ARBA" id="ARBA00022692"/>
    </source>
</evidence>
<feature type="binding site" evidence="20">
    <location>
        <position position="531"/>
    </location>
    <ligand>
        <name>ATP</name>
        <dbReference type="ChEBI" id="CHEBI:30616"/>
    </ligand>
</feature>
<proteinExistence type="predicted"/>
<accession>A0A7J7LY37</accession>
<organism evidence="25 26">
    <name type="scientific">Kingdonia uniflora</name>
    <dbReference type="NCBI Taxonomy" id="39325"/>
    <lineage>
        <taxon>Eukaryota</taxon>
        <taxon>Viridiplantae</taxon>
        <taxon>Streptophyta</taxon>
        <taxon>Embryophyta</taxon>
        <taxon>Tracheophyta</taxon>
        <taxon>Spermatophyta</taxon>
        <taxon>Magnoliopsida</taxon>
        <taxon>Ranunculales</taxon>
        <taxon>Circaeasteraceae</taxon>
        <taxon>Kingdonia</taxon>
    </lineage>
</organism>
<dbReference type="InterPro" id="IPR001245">
    <property type="entry name" value="Ser-Thr/Tyr_kinase_cat_dom"/>
</dbReference>
<dbReference type="FunFam" id="3.30.200.20:FF:000370">
    <property type="entry name" value="Receptor-like protein kinase 4"/>
    <property type="match status" value="1"/>
</dbReference>
<dbReference type="InterPro" id="IPR000858">
    <property type="entry name" value="S_locus_glycoprot_dom"/>
</dbReference>
<dbReference type="PROSITE" id="PS50948">
    <property type="entry name" value="PAN"/>
    <property type="match status" value="1"/>
</dbReference>
<evidence type="ECO:0000256" key="3">
    <source>
        <dbReference type="ARBA" id="ARBA00022475"/>
    </source>
</evidence>
<comment type="subcellular location">
    <subcellularLocation>
        <location evidence="1">Cell membrane</location>
        <topology evidence="1">Single-pass type I membrane protein</topology>
    </subcellularLocation>
</comment>
<dbReference type="GO" id="GO:0030246">
    <property type="term" value="F:carbohydrate binding"/>
    <property type="evidence" value="ECO:0007669"/>
    <property type="project" value="UniProtKB-KW"/>
</dbReference>
<keyword evidence="17" id="KW-0325">Glycoprotein</keyword>
<reference evidence="25 26" key="1">
    <citation type="journal article" date="2020" name="IScience">
        <title>Genome Sequencing of the Endangered Kingdonia uniflora (Circaeasteraceae, Ranunculales) Reveals Potential Mechanisms of Evolutionary Specialization.</title>
        <authorList>
            <person name="Sun Y."/>
            <person name="Deng T."/>
            <person name="Zhang A."/>
            <person name="Moore M.J."/>
            <person name="Landis J.B."/>
            <person name="Lin N."/>
            <person name="Zhang H."/>
            <person name="Zhang X."/>
            <person name="Huang J."/>
            <person name="Zhang X."/>
            <person name="Sun H."/>
            <person name="Wang H."/>
        </authorList>
    </citation>
    <scope>NUCLEOTIDE SEQUENCE [LARGE SCALE GENOMIC DNA]</scope>
    <source>
        <strain evidence="25">TB1705</strain>
        <tissue evidence="25">Leaf</tissue>
    </source>
</reference>
<evidence type="ECO:0000256" key="5">
    <source>
        <dbReference type="ARBA" id="ARBA00022553"/>
    </source>
</evidence>
<evidence type="ECO:0000256" key="15">
    <source>
        <dbReference type="ARBA" id="ARBA00023157"/>
    </source>
</evidence>
<evidence type="ECO:0000256" key="19">
    <source>
        <dbReference type="ARBA" id="ARBA00048679"/>
    </source>
</evidence>
<keyword evidence="6" id="KW-0808">Transferase</keyword>
<name>A0A7J7LY37_9MAGN</name>
<evidence type="ECO:0000256" key="14">
    <source>
        <dbReference type="ARBA" id="ARBA00023136"/>
    </source>
</evidence>
<evidence type="ECO:0000259" key="24">
    <source>
        <dbReference type="PROSITE" id="PS50948"/>
    </source>
</evidence>
<feature type="domain" description="Apple" evidence="24">
    <location>
        <begin position="356"/>
        <end position="433"/>
    </location>
</feature>
<evidence type="ECO:0000313" key="26">
    <source>
        <dbReference type="Proteomes" id="UP000541444"/>
    </source>
</evidence>
<dbReference type="PROSITE" id="PS50927">
    <property type="entry name" value="BULB_LECTIN"/>
    <property type="match status" value="1"/>
</dbReference>
<evidence type="ECO:0000256" key="20">
    <source>
        <dbReference type="PROSITE-ProRule" id="PRU10141"/>
    </source>
</evidence>
<dbReference type="SUPFAM" id="SSF56112">
    <property type="entry name" value="Protein kinase-like (PK-like)"/>
    <property type="match status" value="1"/>
</dbReference>
<keyword evidence="15" id="KW-1015">Disulfide bond</keyword>
<keyword evidence="12 20" id="KW-0067">ATP-binding</keyword>
<keyword evidence="16" id="KW-0675">Receptor</keyword>
<evidence type="ECO:0000256" key="1">
    <source>
        <dbReference type="ARBA" id="ARBA00004251"/>
    </source>
</evidence>
<dbReference type="SUPFAM" id="SSF51110">
    <property type="entry name" value="alpha-D-mannose-specific plant lectins"/>
    <property type="match status" value="1"/>
</dbReference>
<dbReference type="InterPro" id="IPR001480">
    <property type="entry name" value="Bulb-type_lectin_dom"/>
</dbReference>
<evidence type="ECO:0000256" key="13">
    <source>
        <dbReference type="ARBA" id="ARBA00022989"/>
    </source>
</evidence>
<sequence length="907" mass="101527">MDHVRRNSCFSLLNVLFFIFFFSYKITHVVIAADTISSGQSLIGSQTLVSKDGNFELGFFTPGKSLNYYIGIWFKKISVQDKTYVWVANRDNPLKDSSSSALKLLEDGNLVVVDKAKTQVWSTNLTSNSKGLISSQLVLGDDGNLVLRNGLNESNVIWQSFDHPADTWLPGGKLRFDKKTNKSQLLTSWRNSEDPANGIFSLSIDQDGTSQYYIRRNGTVTPFWSSGIWDTKAQIFSLVPEMRLNFFYNFSYVDNKDEKYFIYDVYNKPIMSRFVMALSGQVMQVSWLQETQQWNVFWVQPRQQCEVEAYCGTFGICNEDRLPFCKCLPGFVPRYQNDWNFHDYSSGCVRNISLQCGGKNDFLTMPSVKLPGNSSLSDVNSSEECKLGCLNNCPCNAYSYGSGGCSLWSGDLLSLQELSNDDSSTRELFVKLDPSAIQSTSEDKKKGSSSSSMVIVGAVAGAIAFLGLVLILIRRSRSRGTSKTVEGSLVAFTYRDLQSATKNFSEKLGGGGFGIVSKGTLPDSTAIAVKKLEGISQGEKQFRTEVCTMGTIQHVNLVRLRGFCSEGTKRCLVYEYMPMGSLDSQLFRQKDSIKVLDWKIRFHIALGTARGLAYLHEKCRDCIIHCDIKPENILLDAEYCPKAYGPPFRLLKHLNPRNAPPLESSVVGSGGPEERSGIATLSHSVLARGVKTAGEKIPYAEVLWSGKASTLRELQTHTAKLKPDILCPSETKTSNPDVTRKYSTQGFEHPHFVVAPENKGEGLWLAWNKDINISVLSSSTRSIDSLIFADEHPSHQNGEPTHWMYSFTYDLPDLQLRRRYWDFIRNIGNSIRIPWLIIGDLNSITCKEEKYGRIPNDCNNLNPLVDLIFDTSMIDLGYSGVPFTWSNKRKGRNLIKQPLDHALASAS</sequence>
<dbReference type="GO" id="GO:0048544">
    <property type="term" value="P:recognition of pollen"/>
    <property type="evidence" value="ECO:0007669"/>
    <property type="project" value="InterPro"/>
</dbReference>
<keyword evidence="7 21" id="KW-0812">Transmembrane</keyword>
<feature type="transmembrane region" description="Helical" evidence="21">
    <location>
        <begin position="453"/>
        <end position="473"/>
    </location>
</feature>
<dbReference type="InterPro" id="IPR011009">
    <property type="entry name" value="Kinase-like_dom_sf"/>
</dbReference>
<dbReference type="EC" id="2.7.11.1" evidence="2"/>
<evidence type="ECO:0000256" key="11">
    <source>
        <dbReference type="ARBA" id="ARBA00022777"/>
    </source>
</evidence>
<dbReference type="InterPro" id="IPR008271">
    <property type="entry name" value="Ser/Thr_kinase_AS"/>
</dbReference>
<evidence type="ECO:0000256" key="21">
    <source>
        <dbReference type="SAM" id="Phobius"/>
    </source>
</evidence>
<dbReference type="SMART" id="SM00108">
    <property type="entry name" value="B_lectin"/>
    <property type="match status" value="1"/>
</dbReference>
<evidence type="ECO:0000259" key="23">
    <source>
        <dbReference type="PROSITE" id="PS50927"/>
    </source>
</evidence>
<dbReference type="Pfam" id="PF08276">
    <property type="entry name" value="PAN_2"/>
    <property type="match status" value="1"/>
</dbReference>
<dbReference type="InterPro" id="IPR000719">
    <property type="entry name" value="Prot_kinase_dom"/>
</dbReference>
<dbReference type="CDD" id="cd01098">
    <property type="entry name" value="PAN_AP_plant"/>
    <property type="match status" value="1"/>
</dbReference>
<comment type="caution">
    <text evidence="25">The sequence shown here is derived from an EMBL/GenBank/DDBJ whole genome shotgun (WGS) entry which is preliminary data.</text>
</comment>
<evidence type="ECO:0000256" key="12">
    <source>
        <dbReference type="ARBA" id="ARBA00022840"/>
    </source>
</evidence>
<keyword evidence="26" id="KW-1185">Reference proteome</keyword>
<dbReference type="Gene3D" id="1.10.510.10">
    <property type="entry name" value="Transferase(Phosphotransferase) domain 1"/>
    <property type="match status" value="1"/>
</dbReference>
<keyword evidence="5" id="KW-0597">Phosphoprotein</keyword>
<dbReference type="Gene3D" id="3.60.10.10">
    <property type="entry name" value="Endonuclease/exonuclease/phosphatase"/>
    <property type="match status" value="1"/>
</dbReference>
<evidence type="ECO:0000256" key="6">
    <source>
        <dbReference type="ARBA" id="ARBA00022679"/>
    </source>
</evidence>
<keyword evidence="4" id="KW-0723">Serine/threonine-protein kinase</keyword>
<dbReference type="Pfam" id="PF01453">
    <property type="entry name" value="B_lectin"/>
    <property type="match status" value="1"/>
</dbReference>
<dbReference type="GO" id="GO:0005524">
    <property type="term" value="F:ATP binding"/>
    <property type="evidence" value="ECO:0007669"/>
    <property type="project" value="UniProtKB-UniRule"/>
</dbReference>
<comment type="catalytic activity">
    <reaction evidence="18">
        <text>L-threonyl-[protein] + ATP = O-phospho-L-threonyl-[protein] + ADP + H(+)</text>
        <dbReference type="Rhea" id="RHEA:46608"/>
        <dbReference type="Rhea" id="RHEA-COMP:11060"/>
        <dbReference type="Rhea" id="RHEA-COMP:11605"/>
        <dbReference type="ChEBI" id="CHEBI:15378"/>
        <dbReference type="ChEBI" id="CHEBI:30013"/>
        <dbReference type="ChEBI" id="CHEBI:30616"/>
        <dbReference type="ChEBI" id="CHEBI:61977"/>
        <dbReference type="ChEBI" id="CHEBI:456216"/>
        <dbReference type="EC" id="2.7.11.1"/>
    </reaction>
</comment>
<dbReference type="InterPro" id="IPR036426">
    <property type="entry name" value="Bulb-type_lectin_dom_sf"/>
</dbReference>
<evidence type="ECO:0000256" key="16">
    <source>
        <dbReference type="ARBA" id="ARBA00023170"/>
    </source>
</evidence>
<keyword evidence="14 21" id="KW-0472">Membrane</keyword>
<feature type="domain" description="Protein kinase" evidence="22">
    <location>
        <begin position="502"/>
        <end position="752"/>
    </location>
</feature>
<dbReference type="PROSITE" id="PS50011">
    <property type="entry name" value="PROTEIN_KINASE_DOM"/>
    <property type="match status" value="1"/>
</dbReference>
<evidence type="ECO:0000259" key="22">
    <source>
        <dbReference type="PROSITE" id="PS50011"/>
    </source>
</evidence>
<evidence type="ECO:0000313" key="25">
    <source>
        <dbReference type="EMBL" id="KAF6147519.1"/>
    </source>
</evidence>
<dbReference type="Pfam" id="PF00954">
    <property type="entry name" value="S_locus_glycop"/>
    <property type="match status" value="1"/>
</dbReference>
<dbReference type="PANTHER" id="PTHR47974:SF19">
    <property type="entry name" value="RECEPTOR-LIKE SERINE_THREONINE-PROTEIN KINASE"/>
    <property type="match status" value="1"/>
</dbReference>
<dbReference type="PROSITE" id="PS00107">
    <property type="entry name" value="PROTEIN_KINASE_ATP"/>
    <property type="match status" value="1"/>
</dbReference>
<evidence type="ECO:0000256" key="4">
    <source>
        <dbReference type="ARBA" id="ARBA00022527"/>
    </source>
</evidence>
<dbReference type="InterPro" id="IPR003609">
    <property type="entry name" value="Pan_app"/>
</dbReference>
<keyword evidence="8" id="KW-0732">Signal</keyword>